<dbReference type="InterPro" id="IPR042269">
    <property type="entry name" value="Ser_carbopepase_S28_SKS"/>
</dbReference>
<sequence length="493" mass="55640">MARLLSFTTIVLLLSIFGSFAAGATFFRRGRILHPEKDPEPSKYERWFTQNLDHFNPNDERTWQQRYYVNEELASGKGDLAFLQIGGEGEATAAWMTNGSWITYARKYKPILFQLEHRYYGKSHPTKDLSTENLAYLTSQQALSDLAFFIEAMNQQHNLSSDVKWIVFGGSYPGNLAAWVRQKYPHLVHGAMSASGPLLAQLDFSEYFKVVADSLRASNEKCPNIVKQSTAQVEALLHTAVGQKNLNQLFNLCEDITENVHNSLDVSNFFMSLADNFAGVVQYNKDNREATKKRNLTVDRLCDILLDESIGPEINRLAAVNNLILDVDGEKCLDYSYNKLIDMMKDVSWDGDAAEGSRQWTYQTCTEFGYYQTSSYKPHIFGTRFPLSFSIQQCQDIFGSSYNETFLNHAIERTNVLYGGLDIEVSNVVFVQGSLDPWHVLGVTTTLNDKAPAILIKGAAHCANMYNPSDDDTPQLKAARVQIQELIGSWIDL</sequence>
<dbReference type="EnsemblMetazoa" id="XM_050657651.1">
    <property type="protein sequence ID" value="XP_050513608.1"/>
    <property type="gene ID" value="LOC126889391"/>
</dbReference>
<evidence type="ECO:0000256" key="6">
    <source>
        <dbReference type="SAM" id="SignalP"/>
    </source>
</evidence>
<keyword evidence="3 6" id="KW-0732">Signal</keyword>
<dbReference type="PANTHER" id="PTHR11010">
    <property type="entry name" value="PROTEASE S28 PRO-X CARBOXYPEPTIDASE-RELATED"/>
    <property type="match status" value="1"/>
</dbReference>
<protein>
    <recommendedName>
        <fullName evidence="9">Serine protease K12H4.7</fullName>
    </recommendedName>
</protein>
<feature type="signal peptide" evidence="6">
    <location>
        <begin position="1"/>
        <end position="23"/>
    </location>
</feature>
<dbReference type="PANTHER" id="PTHR11010:SF117">
    <property type="entry name" value="SERINE PROTEASE 16"/>
    <property type="match status" value="1"/>
</dbReference>
<evidence type="ECO:0000256" key="4">
    <source>
        <dbReference type="ARBA" id="ARBA00022801"/>
    </source>
</evidence>
<evidence type="ECO:0000256" key="3">
    <source>
        <dbReference type="ARBA" id="ARBA00022729"/>
    </source>
</evidence>
<accession>A0ABM5KTU4</accession>
<reference evidence="7" key="1">
    <citation type="submission" date="2025-05" db="UniProtKB">
        <authorList>
            <consortium name="EnsemblMetazoa"/>
        </authorList>
    </citation>
    <scope>IDENTIFICATION</scope>
</reference>
<keyword evidence="8" id="KW-1185">Reference proteome</keyword>
<dbReference type="InterPro" id="IPR029058">
    <property type="entry name" value="AB_hydrolase_fold"/>
</dbReference>
<proteinExistence type="inferred from homology"/>
<keyword evidence="4" id="KW-0378">Hydrolase</keyword>
<dbReference type="Proteomes" id="UP001652700">
    <property type="component" value="Unplaced"/>
</dbReference>
<keyword evidence="5" id="KW-0325">Glycoprotein</keyword>
<dbReference type="GeneID" id="126889391"/>
<evidence type="ECO:0000313" key="7">
    <source>
        <dbReference type="EnsemblMetazoa" id="XP_050513608.1"/>
    </source>
</evidence>
<keyword evidence="2" id="KW-0645">Protease</keyword>
<organism evidence="7 8">
    <name type="scientific">Diabrotica virgifera virgifera</name>
    <name type="common">western corn rootworm</name>
    <dbReference type="NCBI Taxonomy" id="50390"/>
    <lineage>
        <taxon>Eukaryota</taxon>
        <taxon>Metazoa</taxon>
        <taxon>Ecdysozoa</taxon>
        <taxon>Arthropoda</taxon>
        <taxon>Hexapoda</taxon>
        <taxon>Insecta</taxon>
        <taxon>Pterygota</taxon>
        <taxon>Neoptera</taxon>
        <taxon>Endopterygota</taxon>
        <taxon>Coleoptera</taxon>
        <taxon>Polyphaga</taxon>
        <taxon>Cucujiformia</taxon>
        <taxon>Chrysomeloidea</taxon>
        <taxon>Chrysomelidae</taxon>
        <taxon>Galerucinae</taxon>
        <taxon>Diabroticina</taxon>
        <taxon>Diabroticites</taxon>
        <taxon>Diabrotica</taxon>
    </lineage>
</organism>
<dbReference type="Gene3D" id="1.20.120.980">
    <property type="entry name" value="Serine carboxypeptidase S28, SKS domain"/>
    <property type="match status" value="1"/>
</dbReference>
<evidence type="ECO:0000256" key="1">
    <source>
        <dbReference type="ARBA" id="ARBA00011079"/>
    </source>
</evidence>
<evidence type="ECO:0000256" key="2">
    <source>
        <dbReference type="ARBA" id="ARBA00022670"/>
    </source>
</evidence>
<dbReference type="Pfam" id="PF05577">
    <property type="entry name" value="Peptidase_S28"/>
    <property type="match status" value="1"/>
</dbReference>
<dbReference type="Gene3D" id="3.40.50.1820">
    <property type="entry name" value="alpha/beta hydrolase"/>
    <property type="match status" value="1"/>
</dbReference>
<dbReference type="InterPro" id="IPR008758">
    <property type="entry name" value="Peptidase_S28"/>
</dbReference>
<feature type="chain" id="PRO_5047080328" description="Serine protease K12H4.7" evidence="6">
    <location>
        <begin position="24"/>
        <end position="493"/>
    </location>
</feature>
<name>A0ABM5KTU4_DIAVI</name>
<dbReference type="SUPFAM" id="SSF53474">
    <property type="entry name" value="alpha/beta-Hydrolases"/>
    <property type="match status" value="2"/>
</dbReference>
<evidence type="ECO:0000313" key="8">
    <source>
        <dbReference type="Proteomes" id="UP001652700"/>
    </source>
</evidence>
<evidence type="ECO:0008006" key="9">
    <source>
        <dbReference type="Google" id="ProtNLM"/>
    </source>
</evidence>
<dbReference type="RefSeq" id="XP_050513608.1">
    <property type="nucleotide sequence ID" value="XM_050657651.1"/>
</dbReference>
<evidence type="ECO:0000256" key="5">
    <source>
        <dbReference type="ARBA" id="ARBA00023180"/>
    </source>
</evidence>
<comment type="similarity">
    <text evidence="1">Belongs to the peptidase S28 family.</text>
</comment>